<dbReference type="Proteomes" id="UP000789860">
    <property type="component" value="Unassembled WGS sequence"/>
</dbReference>
<evidence type="ECO:0000313" key="2">
    <source>
        <dbReference type="Proteomes" id="UP000789860"/>
    </source>
</evidence>
<protein>
    <submittedName>
        <fullName evidence="1">10864_t:CDS:1</fullName>
    </submittedName>
</protein>
<keyword evidence="2" id="KW-1185">Reference proteome</keyword>
<reference evidence="1" key="1">
    <citation type="submission" date="2021-06" db="EMBL/GenBank/DDBJ databases">
        <authorList>
            <person name="Kallberg Y."/>
            <person name="Tangrot J."/>
            <person name="Rosling A."/>
        </authorList>
    </citation>
    <scope>NUCLEOTIDE SEQUENCE</scope>
    <source>
        <strain evidence="1">AU212A</strain>
    </source>
</reference>
<sequence length="156" mass="18139">EVFDVLCQLMCEETEEEKIDHNYPTPQLSESAQSSLDTDSNSDNDNSIKLNQDSERKFNEIQVTGLEFYKKVEVVRSIPKEEVRPQDNKTCASNIIRLEHFALISTWIDQSQTYKQKIFKLFTPPKKYLITNFPYDFTLLTRGSQDGFTSSAFHQK</sequence>
<feature type="non-terminal residue" evidence="1">
    <location>
        <position position="156"/>
    </location>
</feature>
<gene>
    <name evidence="1" type="ORF">SCALOS_LOCUS6709</name>
</gene>
<accession>A0ACA9MIL2</accession>
<dbReference type="EMBL" id="CAJVPM010013415">
    <property type="protein sequence ID" value="CAG8594752.1"/>
    <property type="molecule type" value="Genomic_DNA"/>
</dbReference>
<comment type="caution">
    <text evidence="1">The sequence shown here is derived from an EMBL/GenBank/DDBJ whole genome shotgun (WGS) entry which is preliminary data.</text>
</comment>
<evidence type="ECO:0000313" key="1">
    <source>
        <dbReference type="EMBL" id="CAG8594752.1"/>
    </source>
</evidence>
<organism evidence="1 2">
    <name type="scientific">Scutellospora calospora</name>
    <dbReference type="NCBI Taxonomy" id="85575"/>
    <lineage>
        <taxon>Eukaryota</taxon>
        <taxon>Fungi</taxon>
        <taxon>Fungi incertae sedis</taxon>
        <taxon>Mucoromycota</taxon>
        <taxon>Glomeromycotina</taxon>
        <taxon>Glomeromycetes</taxon>
        <taxon>Diversisporales</taxon>
        <taxon>Gigasporaceae</taxon>
        <taxon>Scutellospora</taxon>
    </lineage>
</organism>
<feature type="non-terminal residue" evidence="1">
    <location>
        <position position="1"/>
    </location>
</feature>
<name>A0ACA9MIL2_9GLOM</name>
<proteinExistence type="predicted"/>